<feature type="signal peptide" evidence="12">
    <location>
        <begin position="1"/>
        <end position="26"/>
    </location>
</feature>
<keyword evidence="8 15" id="KW-0675">Receptor</keyword>
<dbReference type="Pfam" id="PF07715">
    <property type="entry name" value="Plug"/>
    <property type="match status" value="1"/>
</dbReference>
<dbReference type="GO" id="GO:0009279">
    <property type="term" value="C:cell outer membrane"/>
    <property type="evidence" value="ECO:0007669"/>
    <property type="project" value="UniProtKB-SubCell"/>
</dbReference>
<dbReference type="InterPro" id="IPR036942">
    <property type="entry name" value="Beta-barrel_TonB_sf"/>
</dbReference>
<evidence type="ECO:0000259" key="13">
    <source>
        <dbReference type="Pfam" id="PF00593"/>
    </source>
</evidence>
<evidence type="ECO:0000256" key="3">
    <source>
        <dbReference type="ARBA" id="ARBA00022448"/>
    </source>
</evidence>
<evidence type="ECO:0000256" key="11">
    <source>
        <dbReference type="RuleBase" id="RU003357"/>
    </source>
</evidence>
<dbReference type="PANTHER" id="PTHR30069">
    <property type="entry name" value="TONB-DEPENDENT OUTER MEMBRANE RECEPTOR"/>
    <property type="match status" value="1"/>
</dbReference>
<evidence type="ECO:0000256" key="4">
    <source>
        <dbReference type="ARBA" id="ARBA00022452"/>
    </source>
</evidence>
<dbReference type="Gene3D" id="2.40.170.20">
    <property type="entry name" value="TonB-dependent receptor, beta-barrel domain"/>
    <property type="match status" value="1"/>
</dbReference>
<dbReference type="GO" id="GO:0044718">
    <property type="term" value="P:siderophore transmembrane transport"/>
    <property type="evidence" value="ECO:0007669"/>
    <property type="project" value="TreeGrafter"/>
</dbReference>
<evidence type="ECO:0000256" key="10">
    <source>
        <dbReference type="PROSITE-ProRule" id="PRU01360"/>
    </source>
</evidence>
<keyword evidence="6 11" id="KW-0798">TonB box</keyword>
<evidence type="ECO:0000313" key="16">
    <source>
        <dbReference type="Proteomes" id="UP000237925"/>
    </source>
</evidence>
<comment type="subcellular location">
    <subcellularLocation>
        <location evidence="1 10">Cell outer membrane</location>
        <topology evidence="1 10">Multi-pass membrane protein</topology>
    </subcellularLocation>
</comment>
<keyword evidence="9 10" id="KW-0998">Cell outer membrane</keyword>
<evidence type="ECO:0000256" key="12">
    <source>
        <dbReference type="SAM" id="SignalP"/>
    </source>
</evidence>
<dbReference type="GO" id="GO:0015344">
    <property type="term" value="F:siderophore uptake transmembrane transporter activity"/>
    <property type="evidence" value="ECO:0007669"/>
    <property type="project" value="TreeGrafter"/>
</dbReference>
<sequence length="766" mass="83741">MKDPSSNPLRRQCVWLAAASAFPLLAAAQSVDLDKVHRLPQVEVVHQAPLPGLDVSVEQYPGNAQLRSDAQIERSGATNLADFLNRSIPGVSAADIQGSPYQIDLSYRGHRLSPLLGSPQGLSVYLDGVRVNQPLGDVMDWDLVPEMALADVALIPGTNPLYGLNTLGGALVLGTKSGWTHPGTEVDVAFGSHARKRVEFGHGARWGEGWHGYVAGTWFDEDGWRERSPGNLGNLFLKLGRNLGDTSWALSYSYGRSNLIGNGLLNQSLYDIDRRAGYTFYDQTRNRGGLLNFSLTHALSASDQLSLVAWHRSSRRQGSNGDVNEDWAEWIEDCERPGPTMNCTDPDAPGYIENNAVFNRSQARYSEVGATLQWSRQAGAHHIAAGVDMARSSSRYDQFEQEAMFDAHRVAQPLPGEDPEHDVSLRGRSTRLGLFVADTVSLSERTQLSLSARWNMSRVRNDLGHPAPYERESFSYRKLNPAIGITHAFTPAVVGFASLSQGTRMPTALELGCADPQQPCTLPTGLQADPYLKQVVTRTLEFGARLRPAEGVQLTGAVFRSVNDDDIVFMRSGVAQAGFFDNIGKTRRQGLELSARLQRSDWDVRASYGYLDATFRSSGVLFGPLSTTRRPNQFHPGTRIAALPRHVFKLSADWRATPSVVVGGDLLAASSQVVAGNEGGSRPTLGKAAGYSLLNARATWQFSPGWKAYLRVNNVLDKRYVNYVTGNEDAFPGGQIVRPGDDIGSARFVAPGAGRSFLVGVRYEWR</sequence>
<keyword evidence="4 10" id="KW-1134">Transmembrane beta strand</keyword>
<dbReference type="InterPro" id="IPR000531">
    <property type="entry name" value="Beta-barrel_TonB"/>
</dbReference>
<gene>
    <name evidence="15" type="ORF">C6568_11415</name>
</gene>
<protein>
    <submittedName>
        <fullName evidence="15">TonB-dependent receptor</fullName>
    </submittedName>
</protein>
<dbReference type="InterPro" id="IPR039426">
    <property type="entry name" value="TonB-dep_rcpt-like"/>
</dbReference>
<dbReference type="Pfam" id="PF00593">
    <property type="entry name" value="TonB_dep_Rec_b-barrel"/>
    <property type="match status" value="1"/>
</dbReference>
<dbReference type="PANTHER" id="PTHR30069:SF39">
    <property type="entry name" value="BLL6183 PROTEIN"/>
    <property type="match status" value="1"/>
</dbReference>
<evidence type="ECO:0000256" key="7">
    <source>
        <dbReference type="ARBA" id="ARBA00023136"/>
    </source>
</evidence>
<dbReference type="PROSITE" id="PS52016">
    <property type="entry name" value="TONB_DEPENDENT_REC_3"/>
    <property type="match status" value="1"/>
</dbReference>
<dbReference type="Proteomes" id="UP000237925">
    <property type="component" value="Chromosome"/>
</dbReference>
<keyword evidence="12" id="KW-0732">Signal</keyword>
<feature type="chain" id="PRO_5015314485" evidence="12">
    <location>
        <begin position="27"/>
        <end position="766"/>
    </location>
</feature>
<dbReference type="AlphaFoldDB" id="A0A2R3QDE7"/>
<dbReference type="EMBL" id="CP027667">
    <property type="protein sequence ID" value="AVO49795.1"/>
    <property type="molecule type" value="Genomic_DNA"/>
</dbReference>
<dbReference type="RefSeq" id="WP_106684224.1">
    <property type="nucleotide sequence ID" value="NZ_CP027667.1"/>
</dbReference>
<reference evidence="15 16" key="1">
    <citation type="submission" date="2018-03" db="EMBL/GenBank/DDBJ databases">
        <title>Genome sequencing of Melaminivora sp.</title>
        <authorList>
            <person name="Kim S.-J."/>
            <person name="Heo J."/>
            <person name="Ahn J.-H."/>
            <person name="Kwon S.-W."/>
        </authorList>
    </citation>
    <scope>NUCLEOTIDE SEQUENCE [LARGE SCALE GENOMIC DNA]</scope>
    <source>
        <strain evidence="15 16">SC2-9</strain>
    </source>
</reference>
<dbReference type="InterPro" id="IPR012910">
    <property type="entry name" value="Plug_dom"/>
</dbReference>
<accession>A0A2R3QDE7</accession>
<dbReference type="KEGG" id="mela:C6568_11415"/>
<evidence type="ECO:0000256" key="8">
    <source>
        <dbReference type="ARBA" id="ARBA00023170"/>
    </source>
</evidence>
<organism evidence="15 16">
    <name type="scientific">Melaminivora suipulveris</name>
    <dbReference type="NCBI Taxonomy" id="2109913"/>
    <lineage>
        <taxon>Bacteria</taxon>
        <taxon>Pseudomonadati</taxon>
        <taxon>Pseudomonadota</taxon>
        <taxon>Betaproteobacteria</taxon>
        <taxon>Burkholderiales</taxon>
        <taxon>Comamonadaceae</taxon>
        <taxon>Melaminivora</taxon>
    </lineage>
</organism>
<dbReference type="Gene3D" id="2.170.130.10">
    <property type="entry name" value="TonB-dependent receptor, plug domain"/>
    <property type="match status" value="1"/>
</dbReference>
<evidence type="ECO:0000259" key="14">
    <source>
        <dbReference type="Pfam" id="PF07715"/>
    </source>
</evidence>
<dbReference type="OrthoDB" id="98353at2"/>
<evidence type="ECO:0000313" key="15">
    <source>
        <dbReference type="EMBL" id="AVO49795.1"/>
    </source>
</evidence>
<keyword evidence="16" id="KW-1185">Reference proteome</keyword>
<feature type="domain" description="TonB-dependent receptor plug" evidence="14">
    <location>
        <begin position="58"/>
        <end position="170"/>
    </location>
</feature>
<dbReference type="InterPro" id="IPR037066">
    <property type="entry name" value="Plug_dom_sf"/>
</dbReference>
<feature type="domain" description="TonB-dependent receptor-like beta-barrel" evidence="13">
    <location>
        <begin position="240"/>
        <end position="715"/>
    </location>
</feature>
<proteinExistence type="inferred from homology"/>
<dbReference type="SUPFAM" id="SSF56935">
    <property type="entry name" value="Porins"/>
    <property type="match status" value="1"/>
</dbReference>
<keyword evidence="7 10" id="KW-0472">Membrane</keyword>
<evidence type="ECO:0000256" key="5">
    <source>
        <dbReference type="ARBA" id="ARBA00022692"/>
    </source>
</evidence>
<evidence type="ECO:0000256" key="9">
    <source>
        <dbReference type="ARBA" id="ARBA00023237"/>
    </source>
</evidence>
<evidence type="ECO:0000256" key="2">
    <source>
        <dbReference type="ARBA" id="ARBA00009810"/>
    </source>
</evidence>
<evidence type="ECO:0000256" key="6">
    <source>
        <dbReference type="ARBA" id="ARBA00023077"/>
    </source>
</evidence>
<name>A0A2R3QDE7_9BURK</name>
<keyword evidence="5 10" id="KW-0812">Transmembrane</keyword>
<keyword evidence="3 10" id="KW-0813">Transport</keyword>
<comment type="similarity">
    <text evidence="2 10 11">Belongs to the TonB-dependent receptor family.</text>
</comment>
<evidence type="ECO:0000256" key="1">
    <source>
        <dbReference type="ARBA" id="ARBA00004571"/>
    </source>
</evidence>